<accession>A0A5C3MKZ4</accession>
<dbReference type="OrthoDB" id="3042126at2759"/>
<name>A0A5C3MKZ4_9AGAR</name>
<reference evidence="2 3" key="1">
    <citation type="journal article" date="2019" name="Nat. Ecol. Evol.">
        <title>Megaphylogeny resolves global patterns of mushroom evolution.</title>
        <authorList>
            <person name="Varga T."/>
            <person name="Krizsan K."/>
            <person name="Foldi C."/>
            <person name="Dima B."/>
            <person name="Sanchez-Garcia M."/>
            <person name="Sanchez-Ramirez S."/>
            <person name="Szollosi G.J."/>
            <person name="Szarkandi J.G."/>
            <person name="Papp V."/>
            <person name="Albert L."/>
            <person name="Andreopoulos W."/>
            <person name="Angelini C."/>
            <person name="Antonin V."/>
            <person name="Barry K.W."/>
            <person name="Bougher N.L."/>
            <person name="Buchanan P."/>
            <person name="Buyck B."/>
            <person name="Bense V."/>
            <person name="Catcheside P."/>
            <person name="Chovatia M."/>
            <person name="Cooper J."/>
            <person name="Damon W."/>
            <person name="Desjardin D."/>
            <person name="Finy P."/>
            <person name="Geml J."/>
            <person name="Haridas S."/>
            <person name="Hughes K."/>
            <person name="Justo A."/>
            <person name="Karasinski D."/>
            <person name="Kautmanova I."/>
            <person name="Kiss B."/>
            <person name="Kocsube S."/>
            <person name="Kotiranta H."/>
            <person name="LaButti K.M."/>
            <person name="Lechner B.E."/>
            <person name="Liimatainen K."/>
            <person name="Lipzen A."/>
            <person name="Lukacs Z."/>
            <person name="Mihaltcheva S."/>
            <person name="Morgado L.N."/>
            <person name="Niskanen T."/>
            <person name="Noordeloos M.E."/>
            <person name="Ohm R.A."/>
            <person name="Ortiz-Santana B."/>
            <person name="Ovrebo C."/>
            <person name="Racz N."/>
            <person name="Riley R."/>
            <person name="Savchenko A."/>
            <person name="Shiryaev A."/>
            <person name="Soop K."/>
            <person name="Spirin V."/>
            <person name="Szebenyi C."/>
            <person name="Tomsovsky M."/>
            <person name="Tulloss R.E."/>
            <person name="Uehling J."/>
            <person name="Grigoriev I.V."/>
            <person name="Vagvolgyi C."/>
            <person name="Papp T."/>
            <person name="Martin F.M."/>
            <person name="Miettinen O."/>
            <person name="Hibbett D.S."/>
            <person name="Nagy L.G."/>
        </authorList>
    </citation>
    <scope>NUCLEOTIDE SEQUENCE [LARGE SCALE GENOMIC DNA]</scope>
    <source>
        <strain evidence="2 3">CBS 166.37</strain>
    </source>
</reference>
<evidence type="ECO:0000313" key="2">
    <source>
        <dbReference type="EMBL" id="TFK45016.1"/>
    </source>
</evidence>
<sequence>MLTQEKLFAEEILRLEIMDGQRYDPNGRQKPTFPPSFITELYTPPCNLTDSVDDFIRRTNSFQMDTQRYDLFERHVSSKRSAFSIQTKATSGHQANASEESSGSRGIPTVRVYREVSEEDSDASDGSFVEISSAGSQESSVLETTPALYKSGSSDSVTLKDEVFVAPNPNEVHHVDVFEKGDYTTTRTIVRPVSSSSFLSLSIFSRPSSSVKIDSRPTSPFGNLNCLGSLDAFEEDVLYLQTEREKQLAGVQTGAKVRVIQERNVFMEESWRDAVQQVLYGSHQFDPLTTRIEVE</sequence>
<evidence type="ECO:0000256" key="1">
    <source>
        <dbReference type="SAM" id="MobiDB-lite"/>
    </source>
</evidence>
<keyword evidence="3" id="KW-1185">Reference proteome</keyword>
<dbReference type="Proteomes" id="UP000308652">
    <property type="component" value="Unassembled WGS sequence"/>
</dbReference>
<proteinExistence type="predicted"/>
<evidence type="ECO:0000313" key="3">
    <source>
        <dbReference type="Proteomes" id="UP000308652"/>
    </source>
</evidence>
<protein>
    <submittedName>
        <fullName evidence="2">Uncharacterized protein</fullName>
    </submittedName>
</protein>
<gene>
    <name evidence="2" type="ORF">BDQ12DRAFT_718134</name>
</gene>
<organism evidence="2 3">
    <name type="scientific">Crucibulum laeve</name>
    <dbReference type="NCBI Taxonomy" id="68775"/>
    <lineage>
        <taxon>Eukaryota</taxon>
        <taxon>Fungi</taxon>
        <taxon>Dikarya</taxon>
        <taxon>Basidiomycota</taxon>
        <taxon>Agaricomycotina</taxon>
        <taxon>Agaricomycetes</taxon>
        <taxon>Agaricomycetidae</taxon>
        <taxon>Agaricales</taxon>
        <taxon>Agaricineae</taxon>
        <taxon>Nidulariaceae</taxon>
        <taxon>Crucibulum</taxon>
    </lineage>
</organism>
<feature type="region of interest" description="Disordered" evidence="1">
    <location>
        <begin position="83"/>
        <end position="109"/>
    </location>
</feature>
<feature type="compositionally biased region" description="Polar residues" evidence="1">
    <location>
        <begin position="83"/>
        <end position="104"/>
    </location>
</feature>
<dbReference type="AlphaFoldDB" id="A0A5C3MKZ4"/>
<dbReference type="EMBL" id="ML213590">
    <property type="protein sequence ID" value="TFK45016.1"/>
    <property type="molecule type" value="Genomic_DNA"/>
</dbReference>